<dbReference type="PANTHER" id="PTHR24305">
    <property type="entry name" value="CYTOCHROME P450"/>
    <property type="match status" value="1"/>
</dbReference>
<dbReference type="PROSITE" id="PS00086">
    <property type="entry name" value="CYTOCHROME_P450"/>
    <property type="match status" value="1"/>
</dbReference>
<keyword evidence="3 8" id="KW-0349">Heme</keyword>
<evidence type="ECO:0000256" key="1">
    <source>
        <dbReference type="ARBA" id="ARBA00001971"/>
    </source>
</evidence>
<dbReference type="InterPro" id="IPR050121">
    <property type="entry name" value="Cytochrome_P450_monoxygenase"/>
</dbReference>
<evidence type="ECO:0000256" key="5">
    <source>
        <dbReference type="ARBA" id="ARBA00023002"/>
    </source>
</evidence>
<dbReference type="InterPro" id="IPR036396">
    <property type="entry name" value="Cyt_P450_sf"/>
</dbReference>
<evidence type="ECO:0000313" key="11">
    <source>
        <dbReference type="EMBL" id="OAG10603.1"/>
    </source>
</evidence>
<evidence type="ECO:0000256" key="6">
    <source>
        <dbReference type="ARBA" id="ARBA00023004"/>
    </source>
</evidence>
<feature type="binding site" description="axial binding residue" evidence="8">
    <location>
        <position position="448"/>
    </location>
    <ligand>
        <name>heme</name>
        <dbReference type="ChEBI" id="CHEBI:30413"/>
    </ligand>
    <ligandPart>
        <name>Fe</name>
        <dbReference type="ChEBI" id="CHEBI:18248"/>
    </ligandPart>
</feature>
<dbReference type="Proteomes" id="UP000077069">
    <property type="component" value="Unassembled WGS sequence"/>
</dbReference>
<keyword evidence="12" id="KW-1185">Reference proteome</keyword>
<dbReference type="GO" id="GO:0005506">
    <property type="term" value="F:iron ion binding"/>
    <property type="evidence" value="ECO:0007669"/>
    <property type="project" value="InterPro"/>
</dbReference>
<dbReference type="GeneID" id="28759718"/>
<accession>A0A177CSU0</accession>
<name>A0A177CSU0_9PLEO</name>
<comment type="cofactor">
    <cofactor evidence="1 8">
        <name>heme</name>
        <dbReference type="ChEBI" id="CHEBI:30413"/>
    </cofactor>
</comment>
<keyword evidence="4 8" id="KW-0479">Metal-binding</keyword>
<dbReference type="Gene3D" id="1.10.630.10">
    <property type="entry name" value="Cytochrome P450"/>
    <property type="match status" value="1"/>
</dbReference>
<evidence type="ECO:0000256" key="9">
    <source>
        <dbReference type="RuleBase" id="RU000461"/>
    </source>
</evidence>
<dbReference type="SUPFAM" id="SSF48264">
    <property type="entry name" value="Cytochrome P450"/>
    <property type="match status" value="1"/>
</dbReference>
<evidence type="ECO:0000256" key="2">
    <source>
        <dbReference type="ARBA" id="ARBA00010617"/>
    </source>
</evidence>
<evidence type="ECO:0000256" key="4">
    <source>
        <dbReference type="ARBA" id="ARBA00022723"/>
    </source>
</evidence>
<evidence type="ECO:0000313" key="12">
    <source>
        <dbReference type="Proteomes" id="UP000077069"/>
    </source>
</evidence>
<keyword evidence="6 8" id="KW-0408">Iron</keyword>
<comment type="similarity">
    <text evidence="2 9">Belongs to the cytochrome P450 family.</text>
</comment>
<sequence>MGSTLLFLTYAVFATIAYTLFVCIGRVYFHAFAHVPGPILAKLTNAYSAYHAAKGDTHVMIQRLHEQYGPVVRYGPDRILFNSRKSMEEIYGRHENLFKGRAYDAMRVQPLPSVFNAASNELHSRRRKIISQGFSEQAMRASESKILRHVGNYCDVLFEPSNGKDWGEARETTQWSAFFAIDLIADLTVGRSTAMLTSPDNRVYNPARKANFVRMGLAIQWPEAFCSGMVNPIKVGEVLFPKIAKLGKEWHMLLGSWIASRLTELRSEKATGESDMITAIAQYRDPDSGEGLSDGELTAEMTTLLIAGSGTITTGMTSLLWYLSRYPDEYQKAVQEVRSIFKKPQDIGMNSRLSRCTYLKACLQEAMRVSPAPTAPLYREAGPGGASVCGIYVPEGYEVATSIYALHHNEAHHPDSFRFDPSRWLQDNEKVAATKAAWAPFSVGDRNCVGMTLATNEVLITMVTILWHGDFRIADDAKLASIGAGSSRLGPGRQREKEFQLYDTFGASTDGPYLQFKRRETI</sequence>
<evidence type="ECO:0000256" key="10">
    <source>
        <dbReference type="SAM" id="Phobius"/>
    </source>
</evidence>
<protein>
    <submittedName>
        <fullName evidence="11">Putative benzoate 4-monooxygenase cytochrome P450</fullName>
    </submittedName>
</protein>
<evidence type="ECO:0000256" key="8">
    <source>
        <dbReference type="PIRSR" id="PIRSR602401-1"/>
    </source>
</evidence>
<evidence type="ECO:0000256" key="7">
    <source>
        <dbReference type="ARBA" id="ARBA00023033"/>
    </source>
</evidence>
<dbReference type="GO" id="GO:0016705">
    <property type="term" value="F:oxidoreductase activity, acting on paired donors, with incorporation or reduction of molecular oxygen"/>
    <property type="evidence" value="ECO:0007669"/>
    <property type="project" value="InterPro"/>
</dbReference>
<dbReference type="GO" id="GO:0020037">
    <property type="term" value="F:heme binding"/>
    <property type="evidence" value="ECO:0007669"/>
    <property type="project" value="InterPro"/>
</dbReference>
<keyword evidence="10" id="KW-0812">Transmembrane</keyword>
<dbReference type="STRING" id="1460663.A0A177CSU0"/>
<reference evidence="11 12" key="1">
    <citation type="submission" date="2016-05" db="EMBL/GenBank/DDBJ databases">
        <title>Comparative analysis of secretome profiles of manganese(II)-oxidizing ascomycete fungi.</title>
        <authorList>
            <consortium name="DOE Joint Genome Institute"/>
            <person name="Zeiner C.A."/>
            <person name="Purvine S.O."/>
            <person name="Zink E.M."/>
            <person name="Wu S."/>
            <person name="Pasa-Tolic L."/>
            <person name="Chaput D.L."/>
            <person name="Haridas S."/>
            <person name="Grigoriev I.V."/>
            <person name="Santelli C.M."/>
            <person name="Hansel C.M."/>
        </authorList>
    </citation>
    <scope>NUCLEOTIDE SEQUENCE [LARGE SCALE GENOMIC DNA]</scope>
    <source>
        <strain evidence="11 12">AP3s5-JAC2a</strain>
    </source>
</reference>
<dbReference type="InterPro" id="IPR001128">
    <property type="entry name" value="Cyt_P450"/>
</dbReference>
<dbReference type="OrthoDB" id="1470350at2759"/>
<dbReference type="InterPro" id="IPR002401">
    <property type="entry name" value="Cyt_P450_E_grp-I"/>
</dbReference>
<dbReference type="InterPro" id="IPR017972">
    <property type="entry name" value="Cyt_P450_CS"/>
</dbReference>
<keyword evidence="7 9" id="KW-0503">Monooxygenase</keyword>
<feature type="transmembrane region" description="Helical" evidence="10">
    <location>
        <begin position="7"/>
        <end position="29"/>
    </location>
</feature>
<organism evidence="11 12">
    <name type="scientific">Paraphaeosphaeria sporulosa</name>
    <dbReference type="NCBI Taxonomy" id="1460663"/>
    <lineage>
        <taxon>Eukaryota</taxon>
        <taxon>Fungi</taxon>
        <taxon>Dikarya</taxon>
        <taxon>Ascomycota</taxon>
        <taxon>Pezizomycotina</taxon>
        <taxon>Dothideomycetes</taxon>
        <taxon>Pleosporomycetidae</taxon>
        <taxon>Pleosporales</taxon>
        <taxon>Massarineae</taxon>
        <taxon>Didymosphaeriaceae</taxon>
        <taxon>Paraphaeosphaeria</taxon>
    </lineage>
</organism>
<keyword evidence="5 9" id="KW-0560">Oxidoreductase</keyword>
<dbReference type="AlphaFoldDB" id="A0A177CSU0"/>
<dbReference type="PANTHER" id="PTHR24305:SF237">
    <property type="entry name" value="CYTOCHROME P450 MONOOXYGENASE ATNE-RELATED"/>
    <property type="match status" value="1"/>
</dbReference>
<keyword evidence="10" id="KW-0472">Membrane</keyword>
<dbReference type="Pfam" id="PF00067">
    <property type="entry name" value="p450"/>
    <property type="match status" value="1"/>
</dbReference>
<dbReference type="PRINTS" id="PR00463">
    <property type="entry name" value="EP450I"/>
</dbReference>
<dbReference type="GO" id="GO:0004497">
    <property type="term" value="F:monooxygenase activity"/>
    <property type="evidence" value="ECO:0007669"/>
    <property type="project" value="UniProtKB-KW"/>
</dbReference>
<keyword evidence="10" id="KW-1133">Transmembrane helix</keyword>
<proteinExistence type="inferred from homology"/>
<dbReference type="PRINTS" id="PR00385">
    <property type="entry name" value="P450"/>
</dbReference>
<dbReference type="InParanoid" id="A0A177CSU0"/>
<dbReference type="EMBL" id="KV441549">
    <property type="protein sequence ID" value="OAG10603.1"/>
    <property type="molecule type" value="Genomic_DNA"/>
</dbReference>
<dbReference type="CDD" id="cd11061">
    <property type="entry name" value="CYP67-like"/>
    <property type="match status" value="1"/>
</dbReference>
<gene>
    <name evidence="11" type="ORF">CC84DRAFT_1139283</name>
</gene>
<evidence type="ECO:0000256" key="3">
    <source>
        <dbReference type="ARBA" id="ARBA00022617"/>
    </source>
</evidence>
<dbReference type="RefSeq" id="XP_018040968.1">
    <property type="nucleotide sequence ID" value="XM_018176232.1"/>
</dbReference>